<dbReference type="Pfam" id="PF02423">
    <property type="entry name" value="OCD_Mu_crystall"/>
    <property type="match status" value="1"/>
</dbReference>
<reference evidence="1" key="1">
    <citation type="submission" date="2024-01" db="EMBL/GenBank/DDBJ databases">
        <title>Unpublished Manusciprt.</title>
        <authorList>
            <person name="Duman M."/>
            <person name="Valdes E.G."/>
            <person name="Ajmi N."/>
            <person name="Altun S."/>
            <person name="Saticioglu I.B."/>
        </authorList>
    </citation>
    <scope>NUCLEOTIDE SEQUENCE</scope>
    <source>
        <strain evidence="1">137P</strain>
    </source>
</reference>
<dbReference type="PANTHER" id="PTHR13812">
    <property type="entry name" value="KETIMINE REDUCTASE MU-CRYSTALLIN"/>
    <property type="match status" value="1"/>
</dbReference>
<proteinExistence type="predicted"/>
<dbReference type="InterPro" id="IPR023401">
    <property type="entry name" value="ODC_N"/>
</dbReference>
<dbReference type="InterPro" id="IPR003462">
    <property type="entry name" value="ODC_Mu_crystall"/>
</dbReference>
<dbReference type="Gene3D" id="3.30.1780.10">
    <property type="entry name" value="ornithine cyclodeaminase, domain 1"/>
    <property type="match status" value="1"/>
</dbReference>
<dbReference type="Proteomes" id="UP001354227">
    <property type="component" value="Unassembled WGS sequence"/>
</dbReference>
<dbReference type="InterPro" id="IPR036291">
    <property type="entry name" value="NAD(P)-bd_dom_sf"/>
</dbReference>
<dbReference type="PIRSF" id="PIRSF001439">
    <property type="entry name" value="CryM"/>
    <property type="match status" value="1"/>
</dbReference>
<evidence type="ECO:0000313" key="1">
    <source>
        <dbReference type="EMBL" id="MEE1890345.1"/>
    </source>
</evidence>
<accession>A0ABU7HGB0</accession>
<name>A0ABU7HGB0_9PSED</name>
<dbReference type="PANTHER" id="PTHR13812:SF19">
    <property type="entry name" value="KETIMINE REDUCTASE MU-CRYSTALLIN"/>
    <property type="match status" value="1"/>
</dbReference>
<dbReference type="SUPFAM" id="SSF51735">
    <property type="entry name" value="NAD(P)-binding Rossmann-fold domains"/>
    <property type="match status" value="1"/>
</dbReference>
<organism evidence="1 2">
    <name type="scientific">Pseudomonas carassii</name>
    <dbReference type="NCBI Taxonomy" id="3115855"/>
    <lineage>
        <taxon>Bacteria</taxon>
        <taxon>Pseudomonadati</taxon>
        <taxon>Pseudomonadota</taxon>
        <taxon>Gammaproteobacteria</taxon>
        <taxon>Pseudomonadales</taxon>
        <taxon>Pseudomonadaceae</taxon>
        <taxon>Pseudomonas</taxon>
    </lineage>
</organism>
<sequence>MPSFYIIDGQVARDVIEASHAQVVERVKQTYLLHERGDTLNPDSYFLRFPDKPEARIIALPAYLGGESGIAGIKWIASFPGNIAHNLPRASAVLLLNDYETGYPFSCLEASTISAARTAASAVLGAEHLNGSRKVASIAIVGAGVIARTIADFFVSQQWQVGEFIIHDHSPTYAQALVDHLHGKDQRARSVTNQDEALAAPLLVFATTAGTPHVHEVSALHPGQVVLNISLRDLSADIIEASHNIVDDVEHCLKSNTSPHLAEQKLGHRRFINGTLAQLIEGKVVLDDSRPKIFSPFGLGILDLAVGLHVHEQALALNRGLAIDNFFAGAQRW</sequence>
<comment type="caution">
    <text evidence="1">The sequence shown here is derived from an EMBL/GenBank/DDBJ whole genome shotgun (WGS) entry which is preliminary data.</text>
</comment>
<evidence type="ECO:0000313" key="2">
    <source>
        <dbReference type="Proteomes" id="UP001354227"/>
    </source>
</evidence>
<dbReference type="NCBIfam" id="TIGR03944">
    <property type="entry name" value="dehyd_SbnB_fam"/>
    <property type="match status" value="1"/>
</dbReference>
<protein>
    <submittedName>
        <fullName evidence="1">2,3-diaminopropionate biosynthesis protein SbnB</fullName>
    </submittedName>
</protein>
<dbReference type="InterPro" id="IPR023866">
    <property type="entry name" value="SbnB"/>
</dbReference>
<dbReference type="Gene3D" id="3.40.50.720">
    <property type="entry name" value="NAD(P)-binding Rossmann-like Domain"/>
    <property type="match status" value="1"/>
</dbReference>
<gene>
    <name evidence="1" type="primary">sbnB</name>
    <name evidence="1" type="ORF">V0R62_22010</name>
</gene>
<dbReference type="RefSeq" id="WP_330105216.1">
    <property type="nucleotide sequence ID" value="NZ_JAZDCT010000036.1"/>
</dbReference>
<keyword evidence="2" id="KW-1185">Reference proteome</keyword>
<dbReference type="EMBL" id="JAZDCT010000036">
    <property type="protein sequence ID" value="MEE1890345.1"/>
    <property type="molecule type" value="Genomic_DNA"/>
</dbReference>